<reference evidence="1" key="1">
    <citation type="submission" date="2020-03" db="EMBL/GenBank/DDBJ databases">
        <title>Spirochaetal bacteria isolated from arthropods constitute a novel genus Entomospira genus novum within the order Spirochaetales.</title>
        <authorList>
            <person name="Grana-Miraglia L."/>
            <person name="Sikutova S."/>
            <person name="Fingerle V."/>
            <person name="Sing A."/>
            <person name="Castillo-Ramirez S."/>
            <person name="Margos G."/>
            <person name="Rudolf I."/>
        </authorList>
    </citation>
    <scope>NUCLEOTIDE SEQUENCE</scope>
    <source>
        <strain evidence="1">BR149</strain>
    </source>
</reference>
<accession>A0A968KW80</accession>
<keyword evidence="2" id="KW-1185">Reference proteome</keyword>
<dbReference type="Proteomes" id="UP000778951">
    <property type="component" value="Unassembled WGS sequence"/>
</dbReference>
<gene>
    <name evidence="1" type="ORF">HCT48_01530</name>
</gene>
<comment type="caution">
    <text evidence="1">The sequence shown here is derived from an EMBL/GenBank/DDBJ whole genome shotgun (WGS) entry which is preliminary data.</text>
</comment>
<evidence type="ECO:0000313" key="1">
    <source>
        <dbReference type="EMBL" id="NIZ68902.1"/>
    </source>
</evidence>
<dbReference type="EMBL" id="JAATLM010000001">
    <property type="protein sequence ID" value="NIZ68902.1"/>
    <property type="molecule type" value="Genomic_DNA"/>
</dbReference>
<name>A0A968KW80_9SPIO</name>
<dbReference type="RefSeq" id="WP_167695015.1">
    <property type="nucleotide sequence ID" value="NZ_CP118181.1"/>
</dbReference>
<sequence length="303" mass="35937">MTKMDEMMHELEKVQGIDWVAIFKKRYKINKTEVLAGAFLWYVWADEPEGIDFDADIAFDKNVVLFDKIFTQKMAVVDAIASLELNKAVESEHNLFKLYTHYLANEEHFEALHQYVIDWEKAESFPDQQWYYCYAAVRHHLVKDKSFPKIKGSLHDISDEVTNYLMGESDMNTWMNKKEQDFTGDLSECLTNLFYEEYELPRSITDDESDKFWHRFHARIYAAHDLAQFNRRYKDIACFALAQELNIAVDPEDLYGSAYWIILEQEPLKHAEICQHFYTTMDRVANPQAYAHFLLRHGYHEHL</sequence>
<proteinExistence type="predicted"/>
<protein>
    <submittedName>
        <fullName evidence="1">Uncharacterized protein</fullName>
    </submittedName>
</protein>
<organism evidence="1 2">
    <name type="scientific">Entomospira culicis</name>
    <dbReference type="NCBI Taxonomy" id="2719989"/>
    <lineage>
        <taxon>Bacteria</taxon>
        <taxon>Pseudomonadati</taxon>
        <taxon>Spirochaetota</taxon>
        <taxon>Spirochaetia</taxon>
        <taxon>Spirochaetales</taxon>
        <taxon>Spirochaetaceae</taxon>
        <taxon>Entomospira</taxon>
    </lineage>
</organism>
<evidence type="ECO:0000313" key="2">
    <source>
        <dbReference type="Proteomes" id="UP000778951"/>
    </source>
</evidence>
<dbReference type="AlphaFoldDB" id="A0A968KW80"/>